<protein>
    <recommendedName>
        <fullName evidence="4">MPN domain-containing protein</fullName>
    </recommendedName>
</protein>
<keyword evidence="1" id="KW-0732">Signal</keyword>
<feature type="chain" id="PRO_5020207795" description="MPN domain-containing protein" evidence="1">
    <location>
        <begin position="20"/>
        <end position="364"/>
    </location>
</feature>
<accession>A0A4P9XGH6</accession>
<name>A0A4P9XGH6_9FUNG</name>
<feature type="signal peptide" evidence="1">
    <location>
        <begin position="1"/>
        <end position="19"/>
    </location>
</feature>
<dbReference type="Gene3D" id="3.40.140.10">
    <property type="entry name" value="Cytidine Deaminase, domain 2"/>
    <property type="match status" value="1"/>
</dbReference>
<keyword evidence="3" id="KW-1185">Reference proteome</keyword>
<organism evidence="2 3">
    <name type="scientific">Thamnocephalis sphaerospora</name>
    <dbReference type="NCBI Taxonomy" id="78915"/>
    <lineage>
        <taxon>Eukaryota</taxon>
        <taxon>Fungi</taxon>
        <taxon>Fungi incertae sedis</taxon>
        <taxon>Zoopagomycota</taxon>
        <taxon>Zoopagomycotina</taxon>
        <taxon>Zoopagomycetes</taxon>
        <taxon>Zoopagales</taxon>
        <taxon>Sigmoideomycetaceae</taxon>
        <taxon>Thamnocephalis</taxon>
    </lineage>
</organism>
<evidence type="ECO:0000256" key="1">
    <source>
        <dbReference type="SAM" id="SignalP"/>
    </source>
</evidence>
<evidence type="ECO:0000313" key="3">
    <source>
        <dbReference type="Proteomes" id="UP000271241"/>
    </source>
</evidence>
<reference evidence="3" key="1">
    <citation type="journal article" date="2018" name="Nat. Microbiol.">
        <title>Leveraging single-cell genomics to expand the fungal tree of life.</title>
        <authorList>
            <person name="Ahrendt S.R."/>
            <person name="Quandt C.A."/>
            <person name="Ciobanu D."/>
            <person name="Clum A."/>
            <person name="Salamov A."/>
            <person name="Andreopoulos B."/>
            <person name="Cheng J.F."/>
            <person name="Woyke T."/>
            <person name="Pelin A."/>
            <person name="Henrissat B."/>
            <person name="Reynolds N.K."/>
            <person name="Benny G.L."/>
            <person name="Smith M.E."/>
            <person name="James T.Y."/>
            <person name="Grigoriev I.V."/>
        </authorList>
    </citation>
    <scope>NUCLEOTIDE SEQUENCE [LARGE SCALE GENOMIC DNA]</scope>
    <source>
        <strain evidence="3">RSA 1356</strain>
    </source>
</reference>
<gene>
    <name evidence="2" type="ORF">THASP1DRAFT_33462</name>
</gene>
<dbReference type="AlphaFoldDB" id="A0A4P9XGH6"/>
<evidence type="ECO:0008006" key="4">
    <source>
        <dbReference type="Google" id="ProtNLM"/>
    </source>
</evidence>
<evidence type="ECO:0000313" key="2">
    <source>
        <dbReference type="EMBL" id="RKP04734.1"/>
    </source>
</evidence>
<dbReference type="Proteomes" id="UP000271241">
    <property type="component" value="Unassembled WGS sequence"/>
</dbReference>
<feature type="non-terminal residue" evidence="2">
    <location>
        <position position="364"/>
    </location>
</feature>
<proteinExistence type="predicted"/>
<dbReference type="OrthoDB" id="2145297at2759"/>
<dbReference type="STRING" id="78915.A0A4P9XGH6"/>
<dbReference type="EMBL" id="KZ993491">
    <property type="protein sequence ID" value="RKP04734.1"/>
    <property type="molecule type" value="Genomic_DNA"/>
</dbReference>
<sequence>MTCMRFMLWLVFFLRKGGKESLVASLLEQACEDPAIPVIGYLGGYVRQAVVTVDAQGQKRECLLCHACDFVASERALDSLLDQVPEETADSLERATLLFRDRGLDCIGWYRSVPAHHASEPTLSDVQRQCFLQYQCPWTIAVLVTPPAPSSGGASFLGDTPPEFAVFRMSSALSAGRRASLGSGRDRLLDTFAVVHGNAANTLQHVLVNTLAESKKSYALHLADNEGRTASCVIADSEYDSFLTDFWKCSVTELSKSIERDFSTLAMHKLHLKRRIAERIQSLALMRADCRVKLEDMDENMQHGQATSAASIAEHKHAIHKLLSVLAPSDAPNKTARFPAPPNADSLPHQWFTRVGAPLVNWNT</sequence>